<dbReference type="KEGG" id="hsr:HSBAA_55460"/>
<evidence type="ECO:0000256" key="1">
    <source>
        <dbReference type="SAM" id="MobiDB-lite"/>
    </source>
</evidence>
<feature type="region of interest" description="Disordered" evidence="1">
    <location>
        <begin position="1"/>
        <end position="28"/>
    </location>
</feature>
<feature type="compositionally biased region" description="Polar residues" evidence="1">
    <location>
        <begin position="10"/>
        <end position="28"/>
    </location>
</feature>
<evidence type="ECO:0000313" key="2">
    <source>
        <dbReference type="EMBL" id="BBI64240.1"/>
    </source>
</evidence>
<dbReference type="Proteomes" id="UP000320231">
    <property type="component" value="Chromosome"/>
</dbReference>
<dbReference type="AlphaFoldDB" id="A0A455UDB5"/>
<proteinExistence type="predicted"/>
<reference evidence="2 3" key="1">
    <citation type="journal article" date="2019" name="Microbiol. Resour. Announc.">
        <title>Complete Genome Sequence of Halomonas sulfidaeris Strain Esulfide1 Isolated from a Metal Sulfide Rock at a Depth of 2,200 Meters, Obtained Using Nanopore Sequencing.</title>
        <authorList>
            <person name="Saito M."/>
            <person name="Nishigata A."/>
            <person name="Galipon J."/>
            <person name="Arakawa K."/>
        </authorList>
    </citation>
    <scope>NUCLEOTIDE SEQUENCE [LARGE SCALE GENOMIC DNA]</scope>
    <source>
        <strain evidence="2 3">ATCC BAA-803</strain>
    </source>
</reference>
<organism evidence="2 3">
    <name type="scientific">Vreelandella sulfidaeris</name>
    <dbReference type="NCBI Taxonomy" id="115553"/>
    <lineage>
        <taxon>Bacteria</taxon>
        <taxon>Pseudomonadati</taxon>
        <taxon>Pseudomonadota</taxon>
        <taxon>Gammaproteobacteria</taxon>
        <taxon>Oceanospirillales</taxon>
        <taxon>Halomonadaceae</taxon>
        <taxon>Vreelandella</taxon>
    </lineage>
</organism>
<evidence type="ECO:0000313" key="3">
    <source>
        <dbReference type="Proteomes" id="UP000320231"/>
    </source>
</evidence>
<sequence>MASGGWAPSDSVQTSPSSEVPQQLPESVSYSADDPLRVWQAWLSVEQLPEGQAFLVEVVYDQAIYSDSQGALRFPFYKKAQPGGWTDKRYQYADSSESFSLTLPTA</sequence>
<gene>
    <name evidence="2" type="ORF">HSBAA_55460</name>
</gene>
<protein>
    <submittedName>
        <fullName evidence="2">Uncharacterized protein</fullName>
    </submittedName>
</protein>
<accession>A0A455UDB5</accession>
<name>A0A455UDB5_9GAMM</name>
<dbReference type="EMBL" id="AP019514">
    <property type="protein sequence ID" value="BBI64240.1"/>
    <property type="molecule type" value="Genomic_DNA"/>
</dbReference>